<keyword evidence="2 3" id="KW-0808">Transferase</keyword>
<comment type="similarity">
    <text evidence="1">Belongs to the glycosyltransferase 15 family.</text>
</comment>
<protein>
    <submittedName>
        <fullName evidence="3">Glycosyltransferase family 15 protein</fullName>
    </submittedName>
</protein>
<evidence type="ECO:0000256" key="1">
    <source>
        <dbReference type="ARBA" id="ARBA00007677"/>
    </source>
</evidence>
<name>A0A0C9UEM1_SPHS4</name>
<dbReference type="AlphaFoldDB" id="A0A0C9UEM1"/>
<dbReference type="OrthoDB" id="439943at2759"/>
<dbReference type="HOGENOM" id="CLU_1994075_0_0_1"/>
<sequence length="125" mass="14393">MVLLGAKMKFQWKDPEKALAGRRLDEVAVLYLTSKRLGKRPLHCVLRPSGKGRRCVVSIRITRSPSLAPTFATGFFYERWGDALVHSYYAAMVFHPEQVMQLTDIRYQHDNMRHMPVVGSLHVRP</sequence>
<evidence type="ECO:0000313" key="3">
    <source>
        <dbReference type="EMBL" id="KIJ41408.1"/>
    </source>
</evidence>
<dbReference type="Proteomes" id="UP000054279">
    <property type="component" value="Unassembled WGS sequence"/>
</dbReference>
<dbReference type="InterPro" id="IPR002685">
    <property type="entry name" value="Glyco_trans_15"/>
</dbReference>
<gene>
    <name evidence="3" type="ORF">M422DRAFT_780323</name>
</gene>
<dbReference type="InterPro" id="IPR029044">
    <property type="entry name" value="Nucleotide-diphossugar_trans"/>
</dbReference>
<dbReference type="GO" id="GO:0000030">
    <property type="term" value="F:mannosyltransferase activity"/>
    <property type="evidence" value="ECO:0007669"/>
    <property type="project" value="InterPro"/>
</dbReference>
<dbReference type="SUPFAM" id="SSF53448">
    <property type="entry name" value="Nucleotide-diphospho-sugar transferases"/>
    <property type="match status" value="1"/>
</dbReference>
<dbReference type="Pfam" id="PF01793">
    <property type="entry name" value="Glyco_transf_15"/>
    <property type="match status" value="1"/>
</dbReference>
<dbReference type="Gene3D" id="3.90.550.10">
    <property type="entry name" value="Spore Coat Polysaccharide Biosynthesis Protein SpsA, Chain A"/>
    <property type="match status" value="1"/>
</dbReference>
<dbReference type="EMBL" id="KN837137">
    <property type="protein sequence ID" value="KIJ41408.1"/>
    <property type="molecule type" value="Genomic_DNA"/>
</dbReference>
<keyword evidence="4" id="KW-1185">Reference proteome</keyword>
<evidence type="ECO:0000256" key="2">
    <source>
        <dbReference type="ARBA" id="ARBA00022679"/>
    </source>
</evidence>
<organism evidence="3 4">
    <name type="scientific">Sphaerobolus stellatus (strain SS14)</name>
    <dbReference type="NCBI Taxonomy" id="990650"/>
    <lineage>
        <taxon>Eukaryota</taxon>
        <taxon>Fungi</taxon>
        <taxon>Dikarya</taxon>
        <taxon>Basidiomycota</taxon>
        <taxon>Agaricomycotina</taxon>
        <taxon>Agaricomycetes</taxon>
        <taxon>Phallomycetidae</taxon>
        <taxon>Geastrales</taxon>
        <taxon>Sphaerobolaceae</taxon>
        <taxon>Sphaerobolus</taxon>
    </lineage>
</organism>
<proteinExistence type="inferred from homology"/>
<reference evidence="3 4" key="1">
    <citation type="submission" date="2014-06" db="EMBL/GenBank/DDBJ databases">
        <title>Evolutionary Origins and Diversification of the Mycorrhizal Mutualists.</title>
        <authorList>
            <consortium name="DOE Joint Genome Institute"/>
            <consortium name="Mycorrhizal Genomics Consortium"/>
            <person name="Kohler A."/>
            <person name="Kuo A."/>
            <person name="Nagy L.G."/>
            <person name="Floudas D."/>
            <person name="Copeland A."/>
            <person name="Barry K.W."/>
            <person name="Cichocki N."/>
            <person name="Veneault-Fourrey C."/>
            <person name="LaButti K."/>
            <person name="Lindquist E.A."/>
            <person name="Lipzen A."/>
            <person name="Lundell T."/>
            <person name="Morin E."/>
            <person name="Murat C."/>
            <person name="Riley R."/>
            <person name="Ohm R."/>
            <person name="Sun H."/>
            <person name="Tunlid A."/>
            <person name="Henrissat B."/>
            <person name="Grigoriev I.V."/>
            <person name="Hibbett D.S."/>
            <person name="Martin F."/>
        </authorList>
    </citation>
    <scope>NUCLEOTIDE SEQUENCE [LARGE SCALE GENOMIC DNA]</scope>
    <source>
        <strain evidence="3 4">SS14</strain>
    </source>
</reference>
<dbReference type="GO" id="GO:0016020">
    <property type="term" value="C:membrane"/>
    <property type="evidence" value="ECO:0007669"/>
    <property type="project" value="InterPro"/>
</dbReference>
<evidence type="ECO:0000313" key="4">
    <source>
        <dbReference type="Proteomes" id="UP000054279"/>
    </source>
</evidence>
<accession>A0A0C9UEM1</accession>